<accession>A0A850H9P1</accession>
<dbReference type="PANTHER" id="PTHR43065:SF10">
    <property type="entry name" value="PEROXIDE STRESS-ACTIVATED HISTIDINE KINASE MAK3"/>
    <property type="match status" value="1"/>
</dbReference>
<feature type="transmembrane region" description="Helical" evidence="9">
    <location>
        <begin position="160"/>
        <end position="182"/>
    </location>
</feature>
<dbReference type="PRINTS" id="PR00344">
    <property type="entry name" value="BCTRLSENSOR"/>
</dbReference>
<dbReference type="GO" id="GO:0005524">
    <property type="term" value="F:ATP binding"/>
    <property type="evidence" value="ECO:0007669"/>
    <property type="project" value="UniProtKB-KW"/>
</dbReference>
<keyword evidence="12" id="KW-1185">Reference proteome</keyword>
<evidence type="ECO:0000256" key="4">
    <source>
        <dbReference type="ARBA" id="ARBA00022679"/>
    </source>
</evidence>
<keyword evidence="9" id="KW-0812">Transmembrane</keyword>
<dbReference type="Pfam" id="PF02518">
    <property type="entry name" value="HATPase_c"/>
    <property type="match status" value="1"/>
</dbReference>
<evidence type="ECO:0000256" key="6">
    <source>
        <dbReference type="ARBA" id="ARBA00022777"/>
    </source>
</evidence>
<feature type="transmembrane region" description="Helical" evidence="9">
    <location>
        <begin position="227"/>
        <end position="248"/>
    </location>
</feature>
<keyword evidence="7" id="KW-0067">ATP-binding</keyword>
<dbReference type="PANTHER" id="PTHR43065">
    <property type="entry name" value="SENSOR HISTIDINE KINASE"/>
    <property type="match status" value="1"/>
</dbReference>
<dbReference type="SUPFAM" id="SSF55874">
    <property type="entry name" value="ATPase domain of HSP90 chaperone/DNA topoisomerase II/histidine kinase"/>
    <property type="match status" value="1"/>
</dbReference>
<name>A0A850H9P1_9SPHN</name>
<comment type="catalytic activity">
    <reaction evidence="1">
        <text>ATP + protein L-histidine = ADP + protein N-phospho-L-histidine.</text>
        <dbReference type="EC" id="2.7.13.3"/>
    </reaction>
</comment>
<evidence type="ECO:0000256" key="1">
    <source>
        <dbReference type="ARBA" id="ARBA00000085"/>
    </source>
</evidence>
<feature type="transmembrane region" description="Helical" evidence="9">
    <location>
        <begin position="260"/>
        <end position="278"/>
    </location>
</feature>
<comment type="caution">
    <text evidence="11">The sequence shown here is derived from an EMBL/GenBank/DDBJ whole genome shotgun (WGS) entry which is preliminary data.</text>
</comment>
<evidence type="ECO:0000256" key="3">
    <source>
        <dbReference type="ARBA" id="ARBA00022553"/>
    </source>
</evidence>
<dbReference type="InterPro" id="IPR004358">
    <property type="entry name" value="Sig_transdc_His_kin-like_C"/>
</dbReference>
<dbReference type="EMBL" id="JABWTA010000001">
    <property type="protein sequence ID" value="NVE93661.1"/>
    <property type="molecule type" value="Genomic_DNA"/>
</dbReference>
<dbReference type="AlphaFoldDB" id="A0A850H9P1"/>
<dbReference type="Pfam" id="PF01590">
    <property type="entry name" value="GAF"/>
    <property type="match status" value="1"/>
</dbReference>
<evidence type="ECO:0000259" key="10">
    <source>
        <dbReference type="PROSITE" id="PS50109"/>
    </source>
</evidence>
<evidence type="ECO:0000313" key="12">
    <source>
        <dbReference type="Proteomes" id="UP000546031"/>
    </source>
</evidence>
<dbReference type="EC" id="2.7.13.3" evidence="2"/>
<dbReference type="Gene3D" id="3.30.565.10">
    <property type="entry name" value="Histidine kinase-like ATPase, C-terminal domain"/>
    <property type="match status" value="1"/>
</dbReference>
<evidence type="ECO:0000256" key="2">
    <source>
        <dbReference type="ARBA" id="ARBA00012438"/>
    </source>
</evidence>
<feature type="transmembrane region" description="Helical" evidence="9">
    <location>
        <begin position="6"/>
        <end position="30"/>
    </location>
</feature>
<sequence length="701" mass="76816">MLSETFLVGLSFAGYFASAIICAFGAIVIVQRGDRSRPDRSAQIATLILLAVWSALAATSDAASILALFAETIRILATIWLLQRMFANDGRDESVSLVKPVVAALVFVELLQPLLMLMAVTGTEYALAFQMAMALRMLGAMGALVLLHNLYSGAAGSSRLLLRSSAIALACLWAFDLNYHLLAWLSGSPPALLSALRGFAVALIAIPLALGASNATPELEFRPSRKVTFQSLSLLLISFYILAMLIMARSLDSAGGDLSRFTQVAFLVVASLVALLWLPSQRLRSWLRVTVTKHLFAHRYDYREEWLRFTNTIGRGGGADETLHERAVKALADITDSNAGLLLAPNEKAELELVARWQWPNVEVPAIAAPYQLAALLEENSYILNLDELRQGVDRHGEAQHAPSWLTEAEDAWAMVPLLHYDRLVGAVVLARPKAHRPLDWEDLDLLRVVGQQLASYLAEQSGQEALMEASRFDEFNRRIAFVMHDIKNLASQLSLLARNAEKHSDNPDFRADMLVTLKNSSDKLNALIARLSRYGSGQAGGREMVDLSRIARALTEQFKHAHKVELVRGDECPVHADPEALEQALIHVVQNAIDATDNDQPVFLDVTNDGMFGRIEIVDSGKGMTPGFVRSGLFKPFVSSKEGGFGIGAFEARELVRAMGGEMEVESREGLGTRFCVKLPKFNTEHLTGSSQDSIQSEVA</sequence>
<dbReference type="SUPFAM" id="SSF55781">
    <property type="entry name" value="GAF domain-like"/>
    <property type="match status" value="1"/>
</dbReference>
<dbReference type="NCBIfam" id="TIGR02916">
    <property type="entry name" value="PEP_his_kin"/>
    <property type="match status" value="1"/>
</dbReference>
<organism evidence="11 12">
    <name type="scientific">Altererythrobacter lutimaris</name>
    <dbReference type="NCBI Taxonomy" id="2743979"/>
    <lineage>
        <taxon>Bacteria</taxon>
        <taxon>Pseudomonadati</taxon>
        <taxon>Pseudomonadota</taxon>
        <taxon>Alphaproteobacteria</taxon>
        <taxon>Sphingomonadales</taxon>
        <taxon>Erythrobacteraceae</taxon>
        <taxon>Altererythrobacter</taxon>
    </lineage>
</organism>
<keyword evidence="9" id="KW-0472">Membrane</keyword>
<evidence type="ECO:0000256" key="8">
    <source>
        <dbReference type="ARBA" id="ARBA00023012"/>
    </source>
</evidence>
<dbReference type="PROSITE" id="PS50109">
    <property type="entry name" value="HIS_KIN"/>
    <property type="match status" value="1"/>
</dbReference>
<keyword evidence="6 11" id="KW-0418">Kinase</keyword>
<keyword evidence="8" id="KW-0902">Two-component regulatory system</keyword>
<dbReference type="GO" id="GO:0000160">
    <property type="term" value="P:phosphorelay signal transduction system"/>
    <property type="evidence" value="ECO:0007669"/>
    <property type="project" value="UniProtKB-KW"/>
</dbReference>
<keyword evidence="3" id="KW-0597">Phosphoprotein</keyword>
<dbReference type="RefSeq" id="WP_176272016.1">
    <property type="nucleotide sequence ID" value="NZ_JABWTA010000001.1"/>
</dbReference>
<feature type="transmembrane region" description="Helical" evidence="9">
    <location>
        <begin position="194"/>
        <end position="215"/>
    </location>
</feature>
<dbReference type="InterPro" id="IPR003594">
    <property type="entry name" value="HATPase_dom"/>
</dbReference>
<evidence type="ECO:0000256" key="7">
    <source>
        <dbReference type="ARBA" id="ARBA00022840"/>
    </source>
</evidence>
<feature type="transmembrane region" description="Helical" evidence="9">
    <location>
        <begin position="127"/>
        <end position="148"/>
    </location>
</feature>
<proteinExistence type="predicted"/>
<reference evidence="11 12" key="1">
    <citation type="submission" date="2020-06" db="EMBL/GenBank/DDBJ databases">
        <title>Altererythrobacter lutimaris sp. nov., a marine bacterium isolated from a tidal flat.</title>
        <authorList>
            <person name="Kim D."/>
            <person name="Yoo Y."/>
            <person name="Kim J.-J."/>
        </authorList>
    </citation>
    <scope>NUCLEOTIDE SEQUENCE [LARGE SCALE GENOMIC DNA]</scope>
    <source>
        <strain evidence="11 12">JGD-16</strain>
    </source>
</reference>
<dbReference type="InterPro" id="IPR003018">
    <property type="entry name" value="GAF"/>
</dbReference>
<evidence type="ECO:0000313" key="11">
    <source>
        <dbReference type="EMBL" id="NVE93661.1"/>
    </source>
</evidence>
<dbReference type="GO" id="GO:0004673">
    <property type="term" value="F:protein histidine kinase activity"/>
    <property type="evidence" value="ECO:0007669"/>
    <property type="project" value="UniProtKB-EC"/>
</dbReference>
<evidence type="ECO:0000256" key="5">
    <source>
        <dbReference type="ARBA" id="ARBA00022741"/>
    </source>
</evidence>
<keyword evidence="5" id="KW-0547">Nucleotide-binding</keyword>
<dbReference type="Proteomes" id="UP000546031">
    <property type="component" value="Unassembled WGS sequence"/>
</dbReference>
<dbReference type="InterPro" id="IPR014265">
    <property type="entry name" value="XrtA/PrsK"/>
</dbReference>
<dbReference type="InterPro" id="IPR029016">
    <property type="entry name" value="GAF-like_dom_sf"/>
</dbReference>
<keyword evidence="4 11" id="KW-0808">Transferase</keyword>
<keyword evidence="9" id="KW-1133">Transmembrane helix</keyword>
<protein>
    <recommendedName>
        <fullName evidence="2">histidine kinase</fullName>
        <ecNumber evidence="2">2.7.13.3</ecNumber>
    </recommendedName>
</protein>
<dbReference type="Gene3D" id="3.30.450.40">
    <property type="match status" value="1"/>
</dbReference>
<dbReference type="InterPro" id="IPR005467">
    <property type="entry name" value="His_kinase_dom"/>
</dbReference>
<feature type="transmembrane region" description="Helical" evidence="9">
    <location>
        <begin position="42"/>
        <end position="59"/>
    </location>
</feature>
<gene>
    <name evidence="11" type="primary">prsK</name>
    <name evidence="11" type="ORF">HUO12_01995</name>
</gene>
<dbReference type="InterPro" id="IPR036890">
    <property type="entry name" value="HATPase_C_sf"/>
</dbReference>
<feature type="domain" description="Histidine kinase" evidence="10">
    <location>
        <begin position="482"/>
        <end position="684"/>
    </location>
</feature>
<dbReference type="SMART" id="SM00387">
    <property type="entry name" value="HATPase_c"/>
    <property type="match status" value="1"/>
</dbReference>
<evidence type="ECO:0000256" key="9">
    <source>
        <dbReference type="SAM" id="Phobius"/>
    </source>
</evidence>
<feature type="transmembrane region" description="Helical" evidence="9">
    <location>
        <begin position="102"/>
        <end position="121"/>
    </location>
</feature>